<dbReference type="STRING" id="1461582.BN1048_00407"/>
<proteinExistence type="predicted"/>
<gene>
    <name evidence="7" type="primary">potD</name>
    <name evidence="7" type="ORF">BN1048_00407</name>
</gene>
<dbReference type="PANTHER" id="PTHR30222:SF17">
    <property type="entry name" value="SPERMIDINE_PUTRESCINE-BINDING PERIPLASMIC PROTEIN"/>
    <property type="match status" value="1"/>
</dbReference>
<dbReference type="InterPro" id="IPR006059">
    <property type="entry name" value="SBP"/>
</dbReference>
<evidence type="ECO:0000256" key="4">
    <source>
        <dbReference type="ARBA" id="ARBA00022764"/>
    </source>
</evidence>
<dbReference type="GO" id="GO:0042597">
    <property type="term" value="C:periplasmic space"/>
    <property type="evidence" value="ECO:0007669"/>
    <property type="project" value="UniProtKB-SubCell"/>
</dbReference>
<keyword evidence="3 6" id="KW-0732">Signal</keyword>
<evidence type="ECO:0000256" key="1">
    <source>
        <dbReference type="ARBA" id="ARBA00004418"/>
    </source>
</evidence>
<dbReference type="InterPro" id="IPR001188">
    <property type="entry name" value="Sperm_putr-bd"/>
</dbReference>
<dbReference type="OrthoDB" id="9769319at2"/>
<dbReference type="CDD" id="cd13663">
    <property type="entry name" value="PBP2_PotD_PotF_like_2"/>
    <property type="match status" value="1"/>
</dbReference>
<dbReference type="PRINTS" id="PR00909">
    <property type="entry name" value="SPERMDNBNDNG"/>
</dbReference>
<dbReference type="Gene3D" id="3.40.190.10">
    <property type="entry name" value="Periplasmic binding protein-like II"/>
    <property type="match status" value="2"/>
</dbReference>
<evidence type="ECO:0000313" key="8">
    <source>
        <dbReference type="Proteomes" id="UP000044136"/>
    </source>
</evidence>
<dbReference type="HOGENOM" id="CLU_026974_1_3_9"/>
<feature type="signal peptide" evidence="6">
    <location>
        <begin position="1"/>
        <end position="22"/>
    </location>
</feature>
<reference evidence="7 8" key="1">
    <citation type="submission" date="2014-07" db="EMBL/GenBank/DDBJ databases">
        <authorList>
            <person name="Urmite Genomes Urmite Genomes"/>
        </authorList>
    </citation>
    <scope>NUCLEOTIDE SEQUENCE [LARGE SCALE GENOMIC DNA]</scope>
    <source>
        <strain evidence="7 8">13MG44_air</strain>
    </source>
</reference>
<dbReference type="PIRSF" id="PIRSF019574">
    <property type="entry name" value="Periplasmic_polyamine_BP"/>
    <property type="match status" value="1"/>
</dbReference>
<dbReference type="AlphaFoldDB" id="A0A078LVU5"/>
<dbReference type="GO" id="GO:0019808">
    <property type="term" value="F:polyamine binding"/>
    <property type="evidence" value="ECO:0007669"/>
    <property type="project" value="InterPro"/>
</dbReference>
<protein>
    <submittedName>
        <fullName evidence="7">Spermidine/putrescine-binding periplasmic protein</fullName>
    </submittedName>
</protein>
<feature type="binding site" evidence="5">
    <location>
        <position position="91"/>
    </location>
    <ligand>
        <name>spermidine</name>
        <dbReference type="ChEBI" id="CHEBI:57834"/>
    </ligand>
</feature>
<evidence type="ECO:0000313" key="7">
    <source>
        <dbReference type="EMBL" id="CDZ99323.1"/>
    </source>
</evidence>
<dbReference type="GO" id="GO:0015846">
    <property type="term" value="P:polyamine transport"/>
    <property type="evidence" value="ECO:0007669"/>
    <property type="project" value="InterPro"/>
</dbReference>
<keyword evidence="2" id="KW-0813">Transport</keyword>
<dbReference type="RefSeq" id="WP_035807907.1">
    <property type="nucleotide sequence ID" value="NZ_CCSE01000001.1"/>
</dbReference>
<dbReference type="Proteomes" id="UP000044136">
    <property type="component" value="Unassembled WGS sequence"/>
</dbReference>
<feature type="chain" id="PRO_5001741475" evidence="6">
    <location>
        <begin position="23"/>
        <end position="356"/>
    </location>
</feature>
<organism evidence="7 8">
    <name type="scientific">Jeotgalicoccus saudimassiliensis</name>
    <dbReference type="NCBI Taxonomy" id="1461582"/>
    <lineage>
        <taxon>Bacteria</taxon>
        <taxon>Bacillati</taxon>
        <taxon>Bacillota</taxon>
        <taxon>Bacilli</taxon>
        <taxon>Bacillales</taxon>
        <taxon>Staphylococcaceae</taxon>
        <taxon>Jeotgalicoccus</taxon>
    </lineage>
</organism>
<dbReference type="SUPFAM" id="SSF53850">
    <property type="entry name" value="Periplasmic binding protein-like II"/>
    <property type="match status" value="1"/>
</dbReference>
<accession>A0A078LVU5</accession>
<dbReference type="Pfam" id="PF13416">
    <property type="entry name" value="SBP_bac_8"/>
    <property type="match status" value="1"/>
</dbReference>
<dbReference type="eggNOG" id="COG0687">
    <property type="taxonomic scope" value="Bacteria"/>
</dbReference>
<evidence type="ECO:0000256" key="6">
    <source>
        <dbReference type="SAM" id="SignalP"/>
    </source>
</evidence>
<evidence type="ECO:0000256" key="3">
    <source>
        <dbReference type="ARBA" id="ARBA00022729"/>
    </source>
</evidence>
<keyword evidence="4" id="KW-0574">Periplasm</keyword>
<evidence type="ECO:0000256" key="5">
    <source>
        <dbReference type="PIRSR" id="PIRSR019574-1"/>
    </source>
</evidence>
<dbReference type="EMBL" id="CCSE01000001">
    <property type="protein sequence ID" value="CDZ99323.1"/>
    <property type="molecule type" value="Genomic_DNA"/>
</dbReference>
<sequence length="356" mass="40034">MKTFISLITVSVAAGLLLFAAADMLEQSEGSSDNTLYVYNWGEYIDPELLDAFYDETGIRVVYETFDSNEAMMVKVNQGGTPYDVIFPSEYTVEKMVKDDLIMKLDYSRLPNAANIDPDIAARMPEALIEYSVPYFFGTVGILYNENTASDLDFSTWNTLWNESLKNEILMVDGAREVLGMSLNSLGESLNETDDKKLTAATDKLLELSPNIRGVVGDEIAAMMTENEAEVAVVWSGMAQDIMWENEDLNYTIPSEGSNLWFDAMVIPKSSTNQDGAYQFINFLLDSENAAQNTDWVGYATPNAAALELMDETVREDERFYPADTQLETLEMYKDLGPEMISRYNELFLQFKISLD</sequence>
<evidence type="ECO:0000256" key="2">
    <source>
        <dbReference type="ARBA" id="ARBA00022448"/>
    </source>
</evidence>
<dbReference type="PANTHER" id="PTHR30222">
    <property type="entry name" value="SPERMIDINE/PUTRESCINE-BINDING PERIPLASMIC PROTEIN"/>
    <property type="match status" value="1"/>
</dbReference>
<name>A0A078LVU5_9STAP</name>
<comment type="subcellular location">
    <subcellularLocation>
        <location evidence="1">Periplasm</location>
    </subcellularLocation>
</comment>
<feature type="binding site" evidence="5">
    <location>
        <position position="43"/>
    </location>
    <ligand>
        <name>spermidine</name>
        <dbReference type="ChEBI" id="CHEBI:57834"/>
    </ligand>
</feature>
<keyword evidence="8" id="KW-1185">Reference proteome</keyword>